<dbReference type="PANTHER" id="PTHR43469">
    <property type="entry name" value="DISULFIDE FORMATION PROTEIN-RELATED"/>
    <property type="match status" value="1"/>
</dbReference>
<keyword evidence="10" id="KW-0143">Chaperone</keyword>
<dbReference type="AlphaFoldDB" id="A0A1H4BKF4"/>
<dbReference type="GO" id="GO:0016020">
    <property type="term" value="C:membrane"/>
    <property type="evidence" value="ECO:0007669"/>
    <property type="project" value="UniProtKB-SubCell"/>
</dbReference>
<keyword evidence="14" id="KW-1185">Reference proteome</keyword>
<accession>A0A1H4BKF4</accession>
<evidence type="ECO:0000256" key="2">
    <source>
        <dbReference type="ARBA" id="ARBA00007602"/>
    </source>
</evidence>
<evidence type="ECO:0000313" key="14">
    <source>
        <dbReference type="Proteomes" id="UP000199409"/>
    </source>
</evidence>
<organism evidence="13 14">
    <name type="scientific">Desulfuromusa kysingii</name>
    <dbReference type="NCBI Taxonomy" id="37625"/>
    <lineage>
        <taxon>Bacteria</taxon>
        <taxon>Pseudomonadati</taxon>
        <taxon>Thermodesulfobacteriota</taxon>
        <taxon>Desulfuromonadia</taxon>
        <taxon>Desulfuromonadales</taxon>
        <taxon>Geopsychrobacteraceae</taxon>
        <taxon>Desulfuromusa</taxon>
    </lineage>
</organism>
<evidence type="ECO:0000256" key="9">
    <source>
        <dbReference type="ARBA" id="ARBA00023157"/>
    </source>
</evidence>
<keyword evidence="11" id="KW-0676">Redox-active center</keyword>
<dbReference type="GO" id="GO:0015035">
    <property type="term" value="F:protein-disulfide reductase activity"/>
    <property type="evidence" value="ECO:0007669"/>
    <property type="project" value="InterPro"/>
</dbReference>
<evidence type="ECO:0000256" key="4">
    <source>
        <dbReference type="ARBA" id="ARBA00022692"/>
    </source>
</evidence>
<sequence length="146" mass="16594">MTQTEKNTSNNWLLLFLCWLLASVSVTISIFFSYVLEYQPCVLCWYQRICLFPLVIILAVGLLPTFDKNVIKYALPLSTIGGIIALYHTLLYAGMIPENIQPCSKGVSCTETYIELFGFVSIPMLSFFAFSILTTFLIILKRRSNK</sequence>
<dbReference type="GO" id="GO:0006457">
    <property type="term" value="P:protein folding"/>
    <property type="evidence" value="ECO:0007669"/>
    <property type="project" value="InterPro"/>
</dbReference>
<feature type="transmembrane region" description="Helical" evidence="12">
    <location>
        <begin position="12"/>
        <end position="33"/>
    </location>
</feature>
<feature type="transmembrane region" description="Helical" evidence="12">
    <location>
        <begin position="73"/>
        <end position="96"/>
    </location>
</feature>
<evidence type="ECO:0000256" key="5">
    <source>
        <dbReference type="ARBA" id="ARBA00022982"/>
    </source>
</evidence>
<dbReference type="STRING" id="37625.SAMN05660420_02251"/>
<dbReference type="SUPFAM" id="SSF158442">
    <property type="entry name" value="DsbB-like"/>
    <property type="match status" value="1"/>
</dbReference>
<evidence type="ECO:0000256" key="8">
    <source>
        <dbReference type="ARBA" id="ARBA00023136"/>
    </source>
</evidence>
<evidence type="ECO:0000256" key="12">
    <source>
        <dbReference type="SAM" id="Phobius"/>
    </source>
</evidence>
<dbReference type="InterPro" id="IPR012187">
    <property type="entry name" value="Disulphide_bond_form_BdbC"/>
</dbReference>
<protein>
    <submittedName>
        <fullName evidence="13">Disulfide bond formation protein DsbB</fullName>
    </submittedName>
</protein>
<evidence type="ECO:0000256" key="6">
    <source>
        <dbReference type="ARBA" id="ARBA00022989"/>
    </source>
</evidence>
<comment type="similarity">
    <text evidence="2">Belongs to the DsbB family. BdbC subfamily.</text>
</comment>
<dbReference type="Pfam" id="PF02600">
    <property type="entry name" value="DsbB"/>
    <property type="match status" value="1"/>
</dbReference>
<dbReference type="InterPro" id="IPR003752">
    <property type="entry name" value="DiS_bond_form_DsbB/BdbC"/>
</dbReference>
<evidence type="ECO:0000256" key="10">
    <source>
        <dbReference type="ARBA" id="ARBA00023186"/>
    </source>
</evidence>
<evidence type="ECO:0000256" key="1">
    <source>
        <dbReference type="ARBA" id="ARBA00004141"/>
    </source>
</evidence>
<evidence type="ECO:0000256" key="7">
    <source>
        <dbReference type="ARBA" id="ARBA00023002"/>
    </source>
</evidence>
<dbReference type="Gene3D" id="1.20.1550.10">
    <property type="entry name" value="DsbB-like"/>
    <property type="match status" value="1"/>
</dbReference>
<feature type="transmembrane region" description="Helical" evidence="12">
    <location>
        <begin position="116"/>
        <end position="140"/>
    </location>
</feature>
<evidence type="ECO:0000313" key="13">
    <source>
        <dbReference type="EMBL" id="SEA48508.1"/>
    </source>
</evidence>
<dbReference type="Proteomes" id="UP000199409">
    <property type="component" value="Unassembled WGS sequence"/>
</dbReference>
<keyword evidence="3" id="KW-0813">Transport</keyword>
<feature type="transmembrane region" description="Helical" evidence="12">
    <location>
        <begin position="45"/>
        <end position="66"/>
    </location>
</feature>
<reference evidence="13 14" key="1">
    <citation type="submission" date="2016-10" db="EMBL/GenBank/DDBJ databases">
        <authorList>
            <person name="de Groot N.N."/>
        </authorList>
    </citation>
    <scope>NUCLEOTIDE SEQUENCE [LARGE SCALE GENOMIC DNA]</scope>
    <source>
        <strain evidence="13 14">DSM 7343</strain>
    </source>
</reference>
<comment type="subcellular location">
    <subcellularLocation>
        <location evidence="1">Membrane</location>
        <topology evidence="1">Multi-pass membrane protein</topology>
    </subcellularLocation>
</comment>
<keyword evidence="4 12" id="KW-0812">Transmembrane</keyword>
<keyword evidence="9" id="KW-1015">Disulfide bond</keyword>
<dbReference type="EMBL" id="FNQN01000006">
    <property type="protein sequence ID" value="SEA48508.1"/>
    <property type="molecule type" value="Genomic_DNA"/>
</dbReference>
<keyword evidence="6 12" id="KW-1133">Transmembrane helix</keyword>
<keyword evidence="8 12" id="KW-0472">Membrane</keyword>
<evidence type="ECO:0000256" key="3">
    <source>
        <dbReference type="ARBA" id="ARBA00022448"/>
    </source>
</evidence>
<proteinExistence type="inferred from homology"/>
<dbReference type="InterPro" id="IPR023380">
    <property type="entry name" value="DsbB-like_sf"/>
</dbReference>
<dbReference type="OrthoDB" id="158402at2"/>
<dbReference type="PANTHER" id="PTHR43469:SF1">
    <property type="entry name" value="SPBETA PROPHAGE-DERIVED DISULFIDE BOND FORMATION PROTEIN B"/>
    <property type="match status" value="1"/>
</dbReference>
<keyword evidence="7" id="KW-0560">Oxidoreductase</keyword>
<name>A0A1H4BKF4_9BACT</name>
<dbReference type="RefSeq" id="WP_092348333.1">
    <property type="nucleotide sequence ID" value="NZ_FNQN01000006.1"/>
</dbReference>
<gene>
    <name evidence="13" type="ORF">SAMN05660420_02251</name>
</gene>
<dbReference type="PIRSF" id="PIRSF036659">
    <property type="entry name" value="BdbC"/>
    <property type="match status" value="1"/>
</dbReference>
<evidence type="ECO:0000256" key="11">
    <source>
        <dbReference type="ARBA" id="ARBA00023284"/>
    </source>
</evidence>
<keyword evidence="5" id="KW-0249">Electron transport</keyword>